<dbReference type="EMBL" id="LT719092">
    <property type="protein sequence ID" value="SJK83927.1"/>
    <property type="molecule type" value="Genomic_DNA"/>
</dbReference>
<keyword evidence="1" id="KW-1133">Transmembrane helix</keyword>
<dbReference type="STRING" id="1673428.CPM_0023"/>
<feature type="transmembrane region" description="Helical" evidence="1">
    <location>
        <begin position="100"/>
        <end position="119"/>
    </location>
</feature>
<evidence type="ECO:0000313" key="3">
    <source>
        <dbReference type="EMBL" id="SJK83927.1"/>
    </source>
</evidence>
<organism evidence="2 5">
    <name type="scientific">Cuniculiplasma divulgatum</name>
    <dbReference type="NCBI Taxonomy" id="1673428"/>
    <lineage>
        <taxon>Archaea</taxon>
        <taxon>Methanobacteriati</taxon>
        <taxon>Thermoplasmatota</taxon>
        <taxon>Thermoplasmata</taxon>
        <taxon>Thermoplasmatales</taxon>
        <taxon>Cuniculiplasmataceae</taxon>
        <taxon>Cuniculiplasma</taxon>
    </lineage>
</organism>
<dbReference type="EMBL" id="LT671858">
    <property type="protein sequence ID" value="SIM29386.1"/>
    <property type="molecule type" value="Genomic_DNA"/>
</dbReference>
<keyword evidence="1" id="KW-0812">Transmembrane</keyword>
<evidence type="ECO:0000256" key="1">
    <source>
        <dbReference type="SAM" id="Phobius"/>
    </source>
</evidence>
<dbReference type="Proteomes" id="UP000187822">
    <property type="component" value="Chromosome I"/>
</dbReference>
<dbReference type="RefSeq" id="WP_021789597.1">
    <property type="nucleotide sequence ID" value="NZ_LT671858.1"/>
</dbReference>
<keyword evidence="1" id="KW-0472">Membrane</keyword>
<protein>
    <submittedName>
        <fullName evidence="2">Membrane protein</fullName>
    </submittedName>
</protein>
<proteinExistence type="predicted"/>
<dbReference type="AlphaFoldDB" id="A0A1N5S060"/>
<reference evidence="4" key="2">
    <citation type="submission" date="2016-06" db="EMBL/GenBank/DDBJ databases">
        <authorList>
            <person name="Toshchakov V.S."/>
        </authorList>
    </citation>
    <scope>NUCLEOTIDE SEQUENCE [LARGE SCALE GENOMIC DNA]</scope>
    <source>
        <strain>PM4 (JCM 30641</strain>
        <strain evidence="4">\VKM B-2940)</strain>
    </source>
</reference>
<reference evidence="3" key="3">
    <citation type="submission" date="2016-06" db="EMBL/GenBank/DDBJ databases">
        <authorList>
            <person name="Olsen C.W."/>
            <person name="Carey S."/>
            <person name="Hinshaw L."/>
            <person name="Karasin A.I."/>
        </authorList>
    </citation>
    <scope>NUCLEOTIDE SEQUENCE [LARGE SCALE GENOMIC DNA]</scope>
    <source>
        <strain evidence="3">PM4</strain>
    </source>
</reference>
<dbReference type="OrthoDB" id="12193at2157"/>
<name>A0A1N5S060_9ARCH</name>
<dbReference type="Proteomes" id="UP000195607">
    <property type="component" value="Chromosome I"/>
</dbReference>
<evidence type="ECO:0000313" key="4">
    <source>
        <dbReference type="Proteomes" id="UP000187822"/>
    </source>
</evidence>
<keyword evidence="4" id="KW-1185">Reference proteome</keyword>
<dbReference type="KEGG" id="cdiv:CPM_0023"/>
<gene>
    <name evidence="3" type="ORF">CPM_0023</name>
    <name evidence="2" type="ORF">CSP5_0023</name>
</gene>
<evidence type="ECO:0000313" key="5">
    <source>
        <dbReference type="Proteomes" id="UP000195607"/>
    </source>
</evidence>
<accession>A0A1N5S060</accession>
<evidence type="ECO:0000313" key="2">
    <source>
        <dbReference type="EMBL" id="SIM29386.1"/>
    </source>
</evidence>
<sequence length="122" mass="13703">MDQNSRSFWQIKITEAIQGDVVVVPKNDGISNVPKPRDSGLFRRSLGEIKGQIADWRASVPGTTQCVHAVEYRDRYEVHLDRYDPGKKPLEHLLYDSPKYAAIIATGAVATLAVVRTLLRKK</sequence>
<dbReference type="GeneID" id="41587345"/>
<reference evidence="2 5" key="1">
    <citation type="submission" date="2016-04" db="EMBL/GenBank/DDBJ databases">
        <authorList>
            <person name="Evans L.H."/>
            <person name="Alamgir A."/>
            <person name="Owens N."/>
            <person name="Weber N.D."/>
            <person name="Virtaneva K."/>
            <person name="Barbian K."/>
            <person name="Babar A."/>
            <person name="Rosenke K."/>
        </authorList>
    </citation>
    <scope>NUCLEOTIDE SEQUENCE [LARGE SCALE GENOMIC DNA]</scope>
    <source>
        <strain evidence="2">S5</strain>
        <strain evidence="5">S5(T) (JCM 30642 \VKM B-2941)</strain>
    </source>
</reference>